<evidence type="ECO:0000313" key="1">
    <source>
        <dbReference type="EMBL" id="KAJ8950492.1"/>
    </source>
</evidence>
<dbReference type="EMBL" id="JANEYF010002172">
    <property type="protein sequence ID" value="KAJ8950492.1"/>
    <property type="molecule type" value="Genomic_DNA"/>
</dbReference>
<dbReference type="AlphaFoldDB" id="A0AAV8YI72"/>
<accession>A0AAV8YI72</accession>
<sequence>MGDKDGEQDTAEFLEDIKEAYRGSTQRVENRQGMSYWWNDDIAAKRHECLIKRRRATRMARNERITEEDKLEAKEAYT</sequence>
<dbReference type="Proteomes" id="UP001162156">
    <property type="component" value="Unassembled WGS sequence"/>
</dbReference>
<organism evidence="1 2">
    <name type="scientific">Rhamnusium bicolor</name>
    <dbReference type="NCBI Taxonomy" id="1586634"/>
    <lineage>
        <taxon>Eukaryota</taxon>
        <taxon>Metazoa</taxon>
        <taxon>Ecdysozoa</taxon>
        <taxon>Arthropoda</taxon>
        <taxon>Hexapoda</taxon>
        <taxon>Insecta</taxon>
        <taxon>Pterygota</taxon>
        <taxon>Neoptera</taxon>
        <taxon>Endopterygota</taxon>
        <taxon>Coleoptera</taxon>
        <taxon>Polyphaga</taxon>
        <taxon>Cucujiformia</taxon>
        <taxon>Chrysomeloidea</taxon>
        <taxon>Cerambycidae</taxon>
        <taxon>Lepturinae</taxon>
        <taxon>Rhagiini</taxon>
        <taxon>Rhamnusium</taxon>
    </lineage>
</organism>
<proteinExistence type="predicted"/>
<evidence type="ECO:0000313" key="2">
    <source>
        <dbReference type="Proteomes" id="UP001162156"/>
    </source>
</evidence>
<gene>
    <name evidence="1" type="ORF">NQ314_007879</name>
</gene>
<keyword evidence="2" id="KW-1185">Reference proteome</keyword>
<name>A0AAV8YI72_9CUCU</name>
<reference evidence="1" key="1">
    <citation type="journal article" date="2023" name="Insect Mol. Biol.">
        <title>Genome sequencing provides insights into the evolution of gene families encoding plant cell wall-degrading enzymes in longhorned beetles.</title>
        <authorList>
            <person name="Shin N.R."/>
            <person name="Okamura Y."/>
            <person name="Kirsch R."/>
            <person name="Pauchet Y."/>
        </authorList>
    </citation>
    <scope>NUCLEOTIDE SEQUENCE</scope>
    <source>
        <strain evidence="1">RBIC_L_NR</strain>
    </source>
</reference>
<protein>
    <submittedName>
        <fullName evidence="1">Uncharacterized protein</fullName>
    </submittedName>
</protein>
<comment type="caution">
    <text evidence="1">The sequence shown here is derived from an EMBL/GenBank/DDBJ whole genome shotgun (WGS) entry which is preliminary data.</text>
</comment>